<dbReference type="AlphaFoldDB" id="A0A0C3P9V1"/>
<dbReference type="STRING" id="870435.A0A0C3P9V1"/>
<dbReference type="OrthoDB" id="15981at2759"/>
<sequence>LNLFCAQVYTAMIFLSIFTRLPQQVGKIGEYEECAFITPGMGAFIPTAAAQTTTGNQGVLQQVTEDRVEVVVNDRDVIVDLRNVITVLRKVRDASFLL</sequence>
<accession>A0A0C3P9V1</accession>
<evidence type="ECO:0000256" key="1">
    <source>
        <dbReference type="ARBA" id="ARBA00020998"/>
    </source>
</evidence>
<dbReference type="HOGENOM" id="CLU_120084_1_0_1"/>
<dbReference type="InParanoid" id="A0A0C3P9V1"/>
<keyword evidence="3" id="KW-1185">Reference proteome</keyword>
<protein>
    <recommendedName>
        <fullName evidence="1">ATP phosphoribosyltransferase</fullName>
    </recommendedName>
</protein>
<evidence type="ECO:0000313" key="3">
    <source>
        <dbReference type="Proteomes" id="UP000054217"/>
    </source>
</evidence>
<gene>
    <name evidence="2" type="ORF">M404DRAFT_129624</name>
</gene>
<evidence type="ECO:0000313" key="2">
    <source>
        <dbReference type="EMBL" id="KIO10325.1"/>
    </source>
</evidence>
<organism evidence="2 3">
    <name type="scientific">Pisolithus tinctorius Marx 270</name>
    <dbReference type="NCBI Taxonomy" id="870435"/>
    <lineage>
        <taxon>Eukaryota</taxon>
        <taxon>Fungi</taxon>
        <taxon>Dikarya</taxon>
        <taxon>Basidiomycota</taxon>
        <taxon>Agaricomycotina</taxon>
        <taxon>Agaricomycetes</taxon>
        <taxon>Agaricomycetidae</taxon>
        <taxon>Boletales</taxon>
        <taxon>Sclerodermatineae</taxon>
        <taxon>Pisolithaceae</taxon>
        <taxon>Pisolithus</taxon>
    </lineage>
</organism>
<dbReference type="EMBL" id="KN831952">
    <property type="protein sequence ID" value="KIO10325.1"/>
    <property type="molecule type" value="Genomic_DNA"/>
</dbReference>
<dbReference type="Gene3D" id="3.30.70.120">
    <property type="match status" value="1"/>
</dbReference>
<dbReference type="SUPFAM" id="SSF102705">
    <property type="entry name" value="NIF3 (NGG1p interacting factor 3)-like"/>
    <property type="match status" value="1"/>
</dbReference>
<reference evidence="3" key="2">
    <citation type="submission" date="2015-01" db="EMBL/GenBank/DDBJ databases">
        <title>Evolutionary Origins and Diversification of the Mycorrhizal Mutualists.</title>
        <authorList>
            <consortium name="DOE Joint Genome Institute"/>
            <consortium name="Mycorrhizal Genomics Consortium"/>
            <person name="Kohler A."/>
            <person name="Kuo A."/>
            <person name="Nagy L.G."/>
            <person name="Floudas D."/>
            <person name="Copeland A."/>
            <person name="Barry K.W."/>
            <person name="Cichocki N."/>
            <person name="Veneault-Fourrey C."/>
            <person name="LaButti K."/>
            <person name="Lindquist E.A."/>
            <person name="Lipzen A."/>
            <person name="Lundell T."/>
            <person name="Morin E."/>
            <person name="Murat C."/>
            <person name="Riley R."/>
            <person name="Ohm R."/>
            <person name="Sun H."/>
            <person name="Tunlid A."/>
            <person name="Henrissat B."/>
            <person name="Grigoriev I.V."/>
            <person name="Hibbett D.S."/>
            <person name="Martin F."/>
        </authorList>
    </citation>
    <scope>NUCLEOTIDE SEQUENCE [LARGE SCALE GENOMIC DNA]</scope>
    <source>
        <strain evidence="3">Marx 270</strain>
    </source>
</reference>
<dbReference type="InterPro" id="IPR036069">
    <property type="entry name" value="DUF34/NIF3_sf"/>
</dbReference>
<dbReference type="PANTHER" id="PTHR41774">
    <property type="match status" value="1"/>
</dbReference>
<dbReference type="PANTHER" id="PTHR41774:SF1">
    <property type="entry name" value="NGG1P INTERACTING FACTOR NIF3"/>
    <property type="match status" value="1"/>
</dbReference>
<feature type="non-terminal residue" evidence="2">
    <location>
        <position position="1"/>
    </location>
</feature>
<name>A0A0C3P9V1_PISTI</name>
<dbReference type="InterPro" id="IPR015867">
    <property type="entry name" value="N-reg_PII/ATP_PRibTrfase_C"/>
</dbReference>
<dbReference type="Proteomes" id="UP000054217">
    <property type="component" value="Unassembled WGS sequence"/>
</dbReference>
<proteinExistence type="predicted"/>
<reference evidence="2 3" key="1">
    <citation type="submission" date="2014-04" db="EMBL/GenBank/DDBJ databases">
        <authorList>
            <consortium name="DOE Joint Genome Institute"/>
            <person name="Kuo A."/>
            <person name="Kohler A."/>
            <person name="Costa M.D."/>
            <person name="Nagy L.G."/>
            <person name="Floudas D."/>
            <person name="Copeland A."/>
            <person name="Barry K.W."/>
            <person name="Cichocki N."/>
            <person name="Veneault-Fourrey C."/>
            <person name="LaButti K."/>
            <person name="Lindquist E.A."/>
            <person name="Lipzen A."/>
            <person name="Lundell T."/>
            <person name="Morin E."/>
            <person name="Murat C."/>
            <person name="Sun H."/>
            <person name="Tunlid A."/>
            <person name="Henrissat B."/>
            <person name="Grigoriev I.V."/>
            <person name="Hibbett D.S."/>
            <person name="Martin F."/>
            <person name="Nordberg H.P."/>
            <person name="Cantor M.N."/>
            <person name="Hua S.X."/>
        </authorList>
    </citation>
    <scope>NUCLEOTIDE SEQUENCE [LARGE SCALE GENOMIC DNA]</scope>
    <source>
        <strain evidence="2 3">Marx 270</strain>
    </source>
</reference>